<dbReference type="InterPro" id="IPR038933">
    <property type="entry name" value="Ovate"/>
</dbReference>
<organism evidence="9 10">
    <name type="scientific">Zingiber officinale</name>
    <name type="common">Ginger</name>
    <name type="synonym">Amomum zingiber</name>
    <dbReference type="NCBI Taxonomy" id="94328"/>
    <lineage>
        <taxon>Eukaryota</taxon>
        <taxon>Viridiplantae</taxon>
        <taxon>Streptophyta</taxon>
        <taxon>Embryophyta</taxon>
        <taxon>Tracheophyta</taxon>
        <taxon>Spermatophyta</taxon>
        <taxon>Magnoliopsida</taxon>
        <taxon>Liliopsida</taxon>
        <taxon>Zingiberales</taxon>
        <taxon>Zingiberaceae</taxon>
        <taxon>Zingiber</taxon>
    </lineage>
</organism>
<dbReference type="PROSITE" id="PS51754">
    <property type="entry name" value="OVATE"/>
    <property type="match status" value="1"/>
</dbReference>
<dbReference type="GO" id="GO:0003677">
    <property type="term" value="F:DNA binding"/>
    <property type="evidence" value="ECO:0007669"/>
    <property type="project" value="InterPro"/>
</dbReference>
<evidence type="ECO:0000256" key="4">
    <source>
        <dbReference type="ARBA" id="ARBA00023163"/>
    </source>
</evidence>
<dbReference type="PANTHER" id="PTHR33057">
    <property type="entry name" value="TRANSCRIPTION REPRESSOR OFP7-RELATED"/>
    <property type="match status" value="1"/>
</dbReference>
<dbReference type="GO" id="GO:0005634">
    <property type="term" value="C:nucleus"/>
    <property type="evidence" value="ECO:0007669"/>
    <property type="project" value="UniProtKB-SubCell"/>
</dbReference>
<accession>A0A8J5I580</accession>
<dbReference type="Pfam" id="PF04844">
    <property type="entry name" value="Ovate"/>
    <property type="match status" value="1"/>
</dbReference>
<dbReference type="PANTHER" id="PTHR33057:SF151">
    <property type="entry name" value="TRANSCRIPTION REPRESSOR OFP1"/>
    <property type="match status" value="1"/>
</dbReference>
<keyword evidence="10" id="KW-1185">Reference proteome</keyword>
<evidence type="ECO:0000256" key="2">
    <source>
        <dbReference type="ARBA" id="ARBA00022491"/>
    </source>
</evidence>
<dbReference type="InterPro" id="IPR025830">
    <property type="entry name" value="DNA_bnd_dom_ovate"/>
</dbReference>
<keyword evidence="2 6" id="KW-0678">Repressor</keyword>
<comment type="function">
    <text evidence="6">Transcriptional repressor that regulates multiple aspects of plant growth and development.</text>
</comment>
<evidence type="ECO:0000256" key="5">
    <source>
        <dbReference type="ARBA" id="ARBA00023242"/>
    </source>
</evidence>
<reference evidence="9 10" key="1">
    <citation type="submission" date="2020-08" db="EMBL/GenBank/DDBJ databases">
        <title>Plant Genome Project.</title>
        <authorList>
            <person name="Zhang R.-G."/>
        </authorList>
    </citation>
    <scope>NUCLEOTIDE SEQUENCE [LARGE SCALE GENOMIC DNA]</scope>
    <source>
        <tissue evidence="9">Rhizome</tissue>
    </source>
</reference>
<proteinExistence type="predicted"/>
<feature type="compositionally biased region" description="Basic residues" evidence="7">
    <location>
        <begin position="73"/>
        <end position="83"/>
    </location>
</feature>
<evidence type="ECO:0000313" key="10">
    <source>
        <dbReference type="Proteomes" id="UP000734854"/>
    </source>
</evidence>
<name>A0A8J5I580_ZINOF</name>
<feature type="region of interest" description="Disordered" evidence="7">
    <location>
        <begin position="156"/>
        <end position="179"/>
    </location>
</feature>
<dbReference type="NCBIfam" id="TIGR01568">
    <property type="entry name" value="A_thal_3678"/>
    <property type="match status" value="1"/>
</dbReference>
<feature type="compositionally biased region" description="Basic and acidic residues" evidence="7">
    <location>
        <begin position="62"/>
        <end position="72"/>
    </location>
</feature>
<comment type="subcellular location">
    <subcellularLocation>
        <location evidence="1 6">Nucleus</location>
    </subcellularLocation>
</comment>
<dbReference type="Pfam" id="PF13724">
    <property type="entry name" value="DNA_binding_2"/>
    <property type="match status" value="1"/>
</dbReference>
<evidence type="ECO:0000256" key="3">
    <source>
        <dbReference type="ARBA" id="ARBA00023015"/>
    </source>
</evidence>
<dbReference type="Proteomes" id="UP000734854">
    <property type="component" value="Unassembled WGS sequence"/>
</dbReference>
<keyword evidence="5 6" id="KW-0539">Nucleus</keyword>
<dbReference type="GO" id="GO:0045892">
    <property type="term" value="P:negative regulation of DNA-templated transcription"/>
    <property type="evidence" value="ECO:0007669"/>
    <property type="project" value="UniProtKB-UniRule"/>
</dbReference>
<evidence type="ECO:0000259" key="8">
    <source>
        <dbReference type="PROSITE" id="PS51754"/>
    </source>
</evidence>
<dbReference type="InterPro" id="IPR006458">
    <property type="entry name" value="Ovate_C"/>
</dbReference>
<keyword evidence="3 6" id="KW-0805">Transcription regulation</keyword>
<comment type="caution">
    <text evidence="9">The sequence shown here is derived from an EMBL/GenBank/DDBJ whole genome shotgun (WGS) entry which is preliminary data.</text>
</comment>
<feature type="domain" description="OVATE" evidence="8">
    <location>
        <begin position="210"/>
        <end position="269"/>
    </location>
</feature>
<evidence type="ECO:0000256" key="6">
    <source>
        <dbReference type="RuleBase" id="RU367028"/>
    </source>
</evidence>
<evidence type="ECO:0000313" key="9">
    <source>
        <dbReference type="EMBL" id="KAG6535918.1"/>
    </source>
</evidence>
<dbReference type="OrthoDB" id="1928390at2759"/>
<feature type="region of interest" description="Disordered" evidence="7">
    <location>
        <begin position="62"/>
        <end position="88"/>
    </location>
</feature>
<dbReference type="EMBL" id="JACMSC010000001">
    <property type="protein sequence ID" value="KAG6535918.1"/>
    <property type="molecule type" value="Genomic_DNA"/>
</dbReference>
<sequence>MGNYRFKLSDIMPNAWFYKLRGMSHRAYKIKNAPPPQPPAAAKFLPGRASFYYSRRAEEALADRFPSEEPPRKSNKGNRKKPPAARTRLVASEFASLETLRRDADFVDGESDPGCRRIASSGSDIIVDSDAGDCARAQLNLRPVATKPALENDKCLFGSNKRRDQKRPSSPSPSGGLRRFRLRANSPRLAHRSVPSRRQRRALPESAFAVVKASSDPQKDFRNSMMEMIVEHNIRASTDMEELLACYLSLNSDEYHDLIVKVFKQIWFDLN</sequence>
<evidence type="ECO:0000256" key="1">
    <source>
        <dbReference type="ARBA" id="ARBA00004123"/>
    </source>
</evidence>
<keyword evidence="4 6" id="KW-0804">Transcription</keyword>
<gene>
    <name evidence="9" type="ORF">ZIOFF_000949</name>
</gene>
<dbReference type="AlphaFoldDB" id="A0A8J5I580"/>
<protein>
    <recommendedName>
        <fullName evidence="6">Transcription repressor</fullName>
    </recommendedName>
    <alternativeName>
        <fullName evidence="6">Ovate family protein</fullName>
    </alternativeName>
</protein>
<evidence type="ECO:0000256" key="7">
    <source>
        <dbReference type="SAM" id="MobiDB-lite"/>
    </source>
</evidence>